<dbReference type="InterPro" id="IPR009057">
    <property type="entry name" value="Homeodomain-like_sf"/>
</dbReference>
<dbReference type="Proteomes" id="UP001589836">
    <property type="component" value="Unassembled WGS sequence"/>
</dbReference>
<dbReference type="Gene3D" id="1.10.357.10">
    <property type="entry name" value="Tetracycline Repressor, domain 2"/>
    <property type="match status" value="1"/>
</dbReference>
<dbReference type="InterPro" id="IPR023772">
    <property type="entry name" value="DNA-bd_HTH_TetR-type_CS"/>
</dbReference>
<gene>
    <name evidence="5" type="ORF">ACFFGV_15260</name>
</gene>
<evidence type="ECO:0000259" key="4">
    <source>
        <dbReference type="PROSITE" id="PS50977"/>
    </source>
</evidence>
<keyword evidence="1" id="KW-0678">Repressor</keyword>
<dbReference type="PRINTS" id="PR00455">
    <property type="entry name" value="HTHTETR"/>
</dbReference>
<dbReference type="EMBL" id="JBHLTP010000012">
    <property type="protein sequence ID" value="MFC0524936.1"/>
    <property type="molecule type" value="Genomic_DNA"/>
</dbReference>
<name>A0ABV6LR93_9BACI</name>
<dbReference type="PANTHER" id="PTHR43479:SF11">
    <property type="entry name" value="ACREF_ENVCD OPERON REPRESSOR-RELATED"/>
    <property type="match status" value="1"/>
</dbReference>
<dbReference type="Pfam" id="PF00440">
    <property type="entry name" value="TetR_N"/>
    <property type="match status" value="1"/>
</dbReference>
<dbReference type="PANTHER" id="PTHR43479">
    <property type="entry name" value="ACREF/ENVCD OPERON REPRESSOR-RELATED"/>
    <property type="match status" value="1"/>
</dbReference>
<dbReference type="InterPro" id="IPR036271">
    <property type="entry name" value="Tet_transcr_reg_TetR-rel_C_sf"/>
</dbReference>
<feature type="DNA-binding region" description="H-T-H motif" evidence="3">
    <location>
        <begin position="30"/>
        <end position="49"/>
    </location>
</feature>
<evidence type="ECO:0000256" key="3">
    <source>
        <dbReference type="PROSITE-ProRule" id="PRU00335"/>
    </source>
</evidence>
<dbReference type="InterPro" id="IPR001647">
    <property type="entry name" value="HTH_TetR"/>
</dbReference>
<proteinExistence type="predicted"/>
<dbReference type="SUPFAM" id="SSF48498">
    <property type="entry name" value="Tetracyclin repressor-like, C-terminal domain"/>
    <property type="match status" value="1"/>
</dbReference>
<dbReference type="PROSITE" id="PS01081">
    <property type="entry name" value="HTH_TETR_1"/>
    <property type="match status" value="1"/>
</dbReference>
<evidence type="ECO:0000256" key="1">
    <source>
        <dbReference type="ARBA" id="ARBA00022491"/>
    </source>
</evidence>
<evidence type="ECO:0000256" key="2">
    <source>
        <dbReference type="ARBA" id="ARBA00023125"/>
    </source>
</evidence>
<dbReference type="SUPFAM" id="SSF46689">
    <property type="entry name" value="Homeodomain-like"/>
    <property type="match status" value="1"/>
</dbReference>
<dbReference type="PROSITE" id="PS50977">
    <property type="entry name" value="HTH_TETR_2"/>
    <property type="match status" value="1"/>
</dbReference>
<dbReference type="InterPro" id="IPR050624">
    <property type="entry name" value="HTH-type_Tx_Regulator"/>
</dbReference>
<protein>
    <submittedName>
        <fullName evidence="5">TetR/AcrR family transcriptional regulator</fullName>
    </submittedName>
</protein>
<organism evidence="5 6">
    <name type="scientific">Pontibacillus salicampi</name>
    <dbReference type="NCBI Taxonomy" id="1449801"/>
    <lineage>
        <taxon>Bacteria</taxon>
        <taxon>Bacillati</taxon>
        <taxon>Bacillota</taxon>
        <taxon>Bacilli</taxon>
        <taxon>Bacillales</taxon>
        <taxon>Bacillaceae</taxon>
        <taxon>Pontibacillus</taxon>
    </lineage>
</organism>
<keyword evidence="2 3" id="KW-0238">DNA-binding</keyword>
<keyword evidence="6" id="KW-1185">Reference proteome</keyword>
<evidence type="ECO:0000313" key="5">
    <source>
        <dbReference type="EMBL" id="MFC0524936.1"/>
    </source>
</evidence>
<comment type="caution">
    <text evidence="5">The sequence shown here is derived from an EMBL/GenBank/DDBJ whole genome shotgun (WGS) entry which is preliminary data.</text>
</comment>
<sequence length="196" mass="22394">MAIQKSAKKRERILQAAIQTFSVNGYSNTTIKGVAEKAGVSFGTVFTYFENKENLFKASVLEPLEEVKAVMLTVPEPSDDPTKQIQEVIAKQFRFFAQQTTYARMLQYVIGQPERFQELFIELDQFSIQLREALRPLIVKGQEQGVLMEIEPNDISDSYLAFINGARLTFTDSADNEKAWDMFMRQAYLLFGPKLI</sequence>
<accession>A0ABV6LR93</accession>
<evidence type="ECO:0000313" key="6">
    <source>
        <dbReference type="Proteomes" id="UP001589836"/>
    </source>
</evidence>
<dbReference type="RefSeq" id="WP_377349516.1">
    <property type="nucleotide sequence ID" value="NZ_JBHLTP010000012.1"/>
</dbReference>
<reference evidence="5 6" key="1">
    <citation type="submission" date="2024-09" db="EMBL/GenBank/DDBJ databases">
        <authorList>
            <person name="Sun Q."/>
            <person name="Mori K."/>
        </authorList>
    </citation>
    <scope>NUCLEOTIDE SEQUENCE [LARGE SCALE GENOMIC DNA]</scope>
    <source>
        <strain evidence="5 6">NCAIM B.02529</strain>
    </source>
</reference>
<feature type="domain" description="HTH tetR-type" evidence="4">
    <location>
        <begin position="7"/>
        <end position="67"/>
    </location>
</feature>